<dbReference type="OrthoDB" id="10519946at2759"/>
<feature type="region of interest" description="Disordered" evidence="1">
    <location>
        <begin position="92"/>
        <end position="129"/>
    </location>
</feature>
<organism evidence="2 3">
    <name type="scientific">Phaeosphaeria nodorum (strain SN15 / ATCC MYA-4574 / FGSC 10173)</name>
    <name type="common">Glume blotch fungus</name>
    <name type="synonym">Parastagonospora nodorum</name>
    <dbReference type="NCBI Taxonomy" id="321614"/>
    <lineage>
        <taxon>Eukaryota</taxon>
        <taxon>Fungi</taxon>
        <taxon>Dikarya</taxon>
        <taxon>Ascomycota</taxon>
        <taxon>Pezizomycotina</taxon>
        <taxon>Dothideomycetes</taxon>
        <taxon>Pleosporomycetidae</taxon>
        <taxon>Pleosporales</taxon>
        <taxon>Pleosporineae</taxon>
        <taxon>Phaeosphaeriaceae</taxon>
        <taxon>Parastagonospora</taxon>
    </lineage>
</organism>
<evidence type="ECO:0000256" key="1">
    <source>
        <dbReference type="SAM" id="MobiDB-lite"/>
    </source>
</evidence>
<keyword evidence="3" id="KW-1185">Reference proteome</keyword>
<proteinExistence type="predicted"/>
<dbReference type="EMBL" id="CP069040">
    <property type="protein sequence ID" value="QRD05146.1"/>
    <property type="molecule type" value="Genomic_DNA"/>
</dbReference>
<name>A0A7U2FH38_PHANO</name>
<protein>
    <submittedName>
        <fullName evidence="2">Uncharacterized protein</fullName>
    </submittedName>
</protein>
<evidence type="ECO:0000313" key="2">
    <source>
        <dbReference type="EMBL" id="QRD05146.1"/>
    </source>
</evidence>
<dbReference type="AlphaFoldDB" id="A0A7U2FH38"/>
<evidence type="ECO:0000313" key="3">
    <source>
        <dbReference type="Proteomes" id="UP000663193"/>
    </source>
</evidence>
<accession>A0A7U2FH38</accession>
<sequence>MAHNFAMISNARSRECRTYEAQQVFRQCLVASNSTKKSHECNTLALAETQFTRSGPLDRHPDKHDAVNPGTCTYKETRVMRTQRVVRVTKNVPAIWSSSLHGSRKGGPRDDGFRRGLAPSGPASESPAE</sequence>
<dbReference type="VEuPathDB" id="FungiDB:JI435_110570"/>
<reference evidence="3" key="1">
    <citation type="journal article" date="2021" name="BMC Genomics">
        <title>Chromosome-level genome assembly and manually-curated proteome of model necrotroph Parastagonospora nodorum Sn15 reveals a genome-wide trove of candidate effector homologs, and redundancy of virulence-related functions within an accessory chromosome.</title>
        <authorList>
            <person name="Bertazzoni S."/>
            <person name="Jones D.A.B."/>
            <person name="Phan H.T."/>
            <person name="Tan K.-C."/>
            <person name="Hane J.K."/>
        </authorList>
    </citation>
    <scope>NUCLEOTIDE SEQUENCE [LARGE SCALE GENOMIC DNA]</scope>
    <source>
        <strain evidence="3">SN15 / ATCC MYA-4574 / FGSC 10173)</strain>
    </source>
</reference>
<gene>
    <name evidence="2" type="ORF">JI435_110570</name>
</gene>
<dbReference type="Proteomes" id="UP000663193">
    <property type="component" value="Chromosome 18"/>
</dbReference>